<reference evidence="12 13" key="1">
    <citation type="journal article" date="2016" name="Nat. Commun.">
        <title>Thousands of microbial genomes shed light on interconnected biogeochemical processes in an aquifer system.</title>
        <authorList>
            <person name="Anantharaman K."/>
            <person name="Brown C.T."/>
            <person name="Hug L.A."/>
            <person name="Sharon I."/>
            <person name="Castelle C.J."/>
            <person name="Probst A.J."/>
            <person name="Thomas B.C."/>
            <person name="Singh A."/>
            <person name="Wilkins M.J."/>
            <person name="Karaoz U."/>
            <person name="Brodie E.L."/>
            <person name="Williams K.H."/>
            <person name="Hubbard S.S."/>
            <person name="Banfield J.F."/>
        </authorList>
    </citation>
    <scope>NUCLEOTIDE SEQUENCE [LARGE SCALE GENOMIC DNA]</scope>
</reference>
<dbReference type="PROSITE" id="PS52040">
    <property type="entry name" value="TOPO_IIA"/>
    <property type="match status" value="1"/>
</dbReference>
<dbReference type="Gene3D" id="1.10.268.10">
    <property type="entry name" value="Topoisomerase, domain 3"/>
    <property type="match status" value="1"/>
</dbReference>
<keyword evidence="3 9" id="KW-0547">Nucleotide-binding</keyword>
<comment type="function">
    <text evidence="9">A type II topoisomerase that negatively supercoils closed circular double-stranded (ds) DNA in an ATP-dependent manner to modulate DNA topology and maintain chromosomes in an underwound state. Negative supercoiling favors strand separation, and DNA replication, transcription, recombination and repair, all of which involve strand separation. Also able to catalyze the interconversion of other topological isomers of dsDNA rings, including catenanes and knotted rings. Type II topoisomerases break and join 2 DNA strands simultaneously in an ATP-dependent manner.</text>
</comment>
<name>A0A1F5ZSZ9_9BACT</name>
<dbReference type="GO" id="GO:0005524">
    <property type="term" value="F:ATP binding"/>
    <property type="evidence" value="ECO:0007669"/>
    <property type="project" value="UniProtKB-UniRule"/>
</dbReference>
<dbReference type="SUPFAM" id="SSF101904">
    <property type="entry name" value="GyrA/ParC C-terminal domain-like"/>
    <property type="match status" value="1"/>
</dbReference>
<dbReference type="InterPro" id="IPR006691">
    <property type="entry name" value="GyrA/parC_rep"/>
</dbReference>
<evidence type="ECO:0000256" key="5">
    <source>
        <dbReference type="ARBA" id="ARBA00023029"/>
    </source>
</evidence>
<comment type="subcellular location">
    <subcellularLocation>
        <location evidence="9">Cytoplasm</location>
    </subcellularLocation>
</comment>
<dbReference type="GO" id="GO:0003677">
    <property type="term" value="F:DNA binding"/>
    <property type="evidence" value="ECO:0007669"/>
    <property type="project" value="UniProtKB-UniRule"/>
</dbReference>
<evidence type="ECO:0000256" key="2">
    <source>
        <dbReference type="ARBA" id="ARBA00008263"/>
    </source>
</evidence>
<evidence type="ECO:0000313" key="12">
    <source>
        <dbReference type="EMBL" id="OGG15578.1"/>
    </source>
</evidence>
<dbReference type="AlphaFoldDB" id="A0A1F5ZSZ9"/>
<sequence length="823" mass="92066">MSDIGKLERIEIVDEMKRSYLDYAMSVIVSRALPDVRDGLKPVHRRILYAMYQLGLHYSGKHTKSAKVVGEVLGKYHPHGDMPVYDALVRLAQEFSMRYPLIHGQGNFGSIDGDPPAAMRYTEVKLAKIAEEMLTDLEKETVPWLSNFDDTLKEPVFLAAKLPNLLLMGSDGIAVGMATKIPPHNLSEVIDAVGYMIGKSKFTSENRMEFSGTLEELMEFIQGPDFPTAGAIYDIAEIKNAYATGRGKIIMRGKAEIEEVGNGKSAIIITELPYQVNKALMIAHIAQLVKDKRLEGISDLRDESDRHGIRVYVELKRDAVPKKVLNNLYKHTSLQTSFPVNMVALVDGTPQTLTLKQILEEYVKHRHLVIKKRSEFELKEARAREHILEGLKIAVDHIDEVIRTIRNATDVEDAKAQLIKKFKLSDLQSQAILDMQLKRLAALERQKIEDELSMIRETIQYLTDLLAHPEKILKVVKEELVKLKEKYGDLRRTKVYKSKVGEFSDEQLIANEPTVITLTKSGYVKRMNIATFKTQERGGKGVIGMTTKEEDSIEHFISANTHDNILFFTNKGKVYQLRVWDIPEGSRVSKGQAIVNLINIDSTEVVTSVLTYALKGEESKKYSYIAMATKKGTIKKTKLKEFENIRRSGLVAIKLDAGDQLTWAKLSSGEDEMLLVTYEGKSIKFAESEVRSTGRDTMGVRGILMDENDFVVAMEIINADIAKLDFLTVMERGIGKKTPFSGFPKQHRGGQGVKVAQVTDKTGKVVAAQAISPESQNLVLTSEKGQVVKLPLARLPRLSRATSGVILMRMDKSDKIAAATCIG</sequence>
<dbReference type="STRING" id="1798382.A3D77_02680"/>
<evidence type="ECO:0000313" key="13">
    <source>
        <dbReference type="Proteomes" id="UP000176923"/>
    </source>
</evidence>
<dbReference type="FunFam" id="2.120.10.90:FF:000005">
    <property type="entry name" value="DNA topoisomerase 4 subunit A"/>
    <property type="match status" value="1"/>
</dbReference>
<keyword evidence="7 9" id="KW-0413">Isomerase</keyword>
<gene>
    <name evidence="9" type="primary">gyrA</name>
    <name evidence="12" type="ORF">A3D77_02680</name>
</gene>
<dbReference type="NCBIfam" id="NF004044">
    <property type="entry name" value="PRK05561.1"/>
    <property type="match status" value="1"/>
</dbReference>
<dbReference type="GO" id="GO:0009330">
    <property type="term" value="C:DNA topoisomerase type II (double strand cut, ATP-hydrolyzing) complex"/>
    <property type="evidence" value="ECO:0007669"/>
    <property type="project" value="TreeGrafter"/>
</dbReference>
<dbReference type="SUPFAM" id="SSF56719">
    <property type="entry name" value="Type II DNA topoisomerase"/>
    <property type="match status" value="1"/>
</dbReference>
<evidence type="ECO:0000256" key="3">
    <source>
        <dbReference type="ARBA" id="ARBA00022741"/>
    </source>
</evidence>
<dbReference type="InterPro" id="IPR035516">
    <property type="entry name" value="Gyrase/topoIV_suA_C"/>
</dbReference>
<evidence type="ECO:0000256" key="7">
    <source>
        <dbReference type="ARBA" id="ARBA00023235"/>
    </source>
</evidence>
<proteinExistence type="inferred from homology"/>
<evidence type="ECO:0000256" key="6">
    <source>
        <dbReference type="ARBA" id="ARBA00023125"/>
    </source>
</evidence>
<dbReference type="GO" id="GO:0005737">
    <property type="term" value="C:cytoplasm"/>
    <property type="evidence" value="ECO:0007669"/>
    <property type="project" value="UniProtKB-SubCell"/>
</dbReference>
<dbReference type="Gene3D" id="3.90.199.10">
    <property type="entry name" value="Topoisomerase II, domain 5"/>
    <property type="match status" value="1"/>
</dbReference>
<feature type="domain" description="Topo IIA-type catalytic" evidence="11">
    <location>
        <begin position="33"/>
        <end position="508"/>
    </location>
</feature>
<evidence type="ECO:0000256" key="10">
    <source>
        <dbReference type="PROSITE-ProRule" id="PRU01384"/>
    </source>
</evidence>
<dbReference type="HAMAP" id="MF_01897">
    <property type="entry name" value="GyrA"/>
    <property type="match status" value="1"/>
</dbReference>
<dbReference type="GO" id="GO:0005694">
    <property type="term" value="C:chromosome"/>
    <property type="evidence" value="ECO:0007669"/>
    <property type="project" value="InterPro"/>
</dbReference>
<comment type="subunit">
    <text evidence="9">Heterotetramer, composed of two GyrA and two GyrB chains. In the heterotetramer, GyrA contains the active site tyrosine that forms a transient covalent intermediate with DNA, while GyrB binds cofactors and catalyzes ATP hydrolysis.</text>
</comment>
<dbReference type="Pfam" id="PF00521">
    <property type="entry name" value="DNA_topoisoIV"/>
    <property type="match status" value="1"/>
</dbReference>
<dbReference type="Gene3D" id="3.30.1360.40">
    <property type="match status" value="1"/>
</dbReference>
<dbReference type="InterPro" id="IPR013758">
    <property type="entry name" value="Topo_IIA_A/C_ab"/>
</dbReference>
<comment type="caution">
    <text evidence="12">The sequence shown here is derived from an EMBL/GenBank/DDBJ whole genome shotgun (WGS) entry which is preliminary data.</text>
</comment>
<dbReference type="PANTHER" id="PTHR43493">
    <property type="entry name" value="DNA GYRASE/TOPOISOMERASE SUBUNIT A"/>
    <property type="match status" value="1"/>
</dbReference>
<evidence type="ECO:0000256" key="4">
    <source>
        <dbReference type="ARBA" id="ARBA00022840"/>
    </source>
</evidence>
<comment type="caution">
    <text evidence="9">Lacks conserved residue(s) required for the propagation of feature annotation.</text>
</comment>
<dbReference type="InterPro" id="IPR013757">
    <property type="entry name" value="Topo_IIA_A_a_sf"/>
</dbReference>
<dbReference type="EC" id="5.6.2.2" evidence="9"/>
<evidence type="ECO:0000256" key="9">
    <source>
        <dbReference type="HAMAP-Rule" id="MF_01897"/>
    </source>
</evidence>
<accession>A0A1F5ZSZ9</accession>
<dbReference type="FunFam" id="3.30.1360.40:FF:000002">
    <property type="entry name" value="DNA gyrase subunit A"/>
    <property type="match status" value="1"/>
</dbReference>
<dbReference type="InterPro" id="IPR002205">
    <property type="entry name" value="Topo_IIA_dom_A"/>
</dbReference>
<dbReference type="EMBL" id="MFJL01000022">
    <property type="protein sequence ID" value="OGG15578.1"/>
    <property type="molecule type" value="Genomic_DNA"/>
</dbReference>
<dbReference type="InterPro" id="IPR050220">
    <property type="entry name" value="Type_II_DNA_Topoisomerases"/>
</dbReference>
<comment type="catalytic activity">
    <reaction evidence="1 9 10">
        <text>ATP-dependent breakage, passage and rejoining of double-stranded DNA.</text>
        <dbReference type="EC" id="5.6.2.2"/>
    </reaction>
</comment>
<dbReference type="Gene3D" id="2.120.10.90">
    <property type="entry name" value="DNA gyrase/topoisomerase IV, subunit A, C-terminal"/>
    <property type="match status" value="1"/>
</dbReference>
<evidence type="ECO:0000259" key="11">
    <source>
        <dbReference type="PROSITE" id="PS52040"/>
    </source>
</evidence>
<evidence type="ECO:0000256" key="1">
    <source>
        <dbReference type="ARBA" id="ARBA00000185"/>
    </source>
</evidence>
<dbReference type="FunFam" id="1.10.268.10:FF:000001">
    <property type="entry name" value="DNA gyrase subunit A"/>
    <property type="match status" value="1"/>
</dbReference>
<keyword evidence="4 9" id="KW-0067">ATP-binding</keyword>
<comment type="subunit">
    <text evidence="8">Heterotetramer composed of ParC and ParE.</text>
</comment>
<dbReference type="GO" id="GO:0034335">
    <property type="term" value="F:DNA negative supercoiling activity"/>
    <property type="evidence" value="ECO:0007669"/>
    <property type="project" value="UniProtKB-ARBA"/>
</dbReference>
<dbReference type="InterPro" id="IPR005743">
    <property type="entry name" value="GyrA"/>
</dbReference>
<organism evidence="12 13">
    <name type="scientific">Candidatus Gottesmanbacteria bacterium RIFCSPHIGHO2_02_FULL_39_11</name>
    <dbReference type="NCBI Taxonomy" id="1798382"/>
    <lineage>
        <taxon>Bacteria</taxon>
        <taxon>Candidatus Gottesmaniibacteriota</taxon>
    </lineage>
</organism>
<keyword evidence="9" id="KW-0963">Cytoplasm</keyword>
<dbReference type="GO" id="GO:0006261">
    <property type="term" value="P:DNA-templated DNA replication"/>
    <property type="evidence" value="ECO:0007669"/>
    <property type="project" value="UniProtKB-UniRule"/>
</dbReference>
<evidence type="ECO:0000256" key="8">
    <source>
        <dbReference type="ARBA" id="ARBA00063644"/>
    </source>
</evidence>
<dbReference type="Pfam" id="PF03989">
    <property type="entry name" value="DNA_gyraseA_C"/>
    <property type="match status" value="6"/>
</dbReference>
<protein>
    <recommendedName>
        <fullName evidence="9">DNA gyrase subunit A</fullName>
        <ecNumber evidence="9">5.6.2.2</ecNumber>
    </recommendedName>
</protein>
<dbReference type="NCBIfam" id="NF004043">
    <property type="entry name" value="PRK05560.1"/>
    <property type="match status" value="1"/>
</dbReference>
<comment type="miscellaneous">
    <text evidence="9">Few gyrases are as efficient as E.coli at forming negative supercoils. Not all organisms have 2 type II topoisomerases; in organisms with a single type II topoisomerase this enzyme also has to decatenate newly replicated chromosomes.</text>
</comment>
<dbReference type="SMART" id="SM00434">
    <property type="entry name" value="TOP4c"/>
    <property type="match status" value="1"/>
</dbReference>
<dbReference type="GO" id="GO:0006265">
    <property type="term" value="P:DNA topological change"/>
    <property type="evidence" value="ECO:0007669"/>
    <property type="project" value="UniProtKB-UniRule"/>
</dbReference>
<dbReference type="Proteomes" id="UP000176923">
    <property type="component" value="Unassembled WGS sequence"/>
</dbReference>
<comment type="similarity">
    <text evidence="2 9">Belongs to the type II topoisomerase GyrA/ParC subunit family.</text>
</comment>
<keyword evidence="6 9" id="KW-0238">DNA-binding</keyword>
<dbReference type="PANTHER" id="PTHR43493:SF5">
    <property type="entry name" value="DNA GYRASE SUBUNIT A, CHLOROPLASTIC_MITOCHONDRIAL"/>
    <property type="match status" value="1"/>
</dbReference>
<dbReference type="CDD" id="cd00187">
    <property type="entry name" value="TOP4c"/>
    <property type="match status" value="1"/>
</dbReference>
<dbReference type="NCBIfam" id="TIGR01063">
    <property type="entry name" value="gyrA"/>
    <property type="match status" value="1"/>
</dbReference>
<feature type="active site" description="O-(5'-phospho-DNA)-tyrosine intermediate" evidence="9 10">
    <location>
        <position position="121"/>
    </location>
</feature>
<keyword evidence="5 9" id="KW-0799">Topoisomerase</keyword>
<dbReference type="InterPro" id="IPR013760">
    <property type="entry name" value="Topo_IIA-like_dom_sf"/>
</dbReference>